<gene>
    <name evidence="2" type="ORF">GCM10009808_00240</name>
</gene>
<proteinExistence type="predicted"/>
<dbReference type="EMBL" id="BAAAPL010000001">
    <property type="protein sequence ID" value="GAA1687201.1"/>
    <property type="molecule type" value="Genomic_DNA"/>
</dbReference>
<dbReference type="InterPro" id="IPR050834">
    <property type="entry name" value="Glycosyltransf_2"/>
</dbReference>
<dbReference type="SUPFAM" id="SSF53448">
    <property type="entry name" value="Nucleotide-diphospho-sugar transferases"/>
    <property type="match status" value="1"/>
</dbReference>
<evidence type="ECO:0000313" key="3">
    <source>
        <dbReference type="Proteomes" id="UP001501690"/>
    </source>
</evidence>
<evidence type="ECO:0000259" key="1">
    <source>
        <dbReference type="Pfam" id="PF00535"/>
    </source>
</evidence>
<protein>
    <submittedName>
        <fullName evidence="2">Glycosyltransferase family 2 protein</fullName>
    </submittedName>
</protein>
<dbReference type="Pfam" id="PF00535">
    <property type="entry name" value="Glycos_transf_2"/>
    <property type="match status" value="1"/>
</dbReference>
<organism evidence="2 3">
    <name type="scientific">Microbacterium sediminicola</name>
    <dbReference type="NCBI Taxonomy" id="415210"/>
    <lineage>
        <taxon>Bacteria</taxon>
        <taxon>Bacillati</taxon>
        <taxon>Actinomycetota</taxon>
        <taxon>Actinomycetes</taxon>
        <taxon>Micrococcales</taxon>
        <taxon>Microbacteriaceae</taxon>
        <taxon>Microbacterium</taxon>
    </lineage>
</organism>
<dbReference type="Proteomes" id="UP001501690">
    <property type="component" value="Unassembled WGS sequence"/>
</dbReference>
<dbReference type="InterPro" id="IPR001173">
    <property type="entry name" value="Glyco_trans_2-like"/>
</dbReference>
<keyword evidence="3" id="KW-1185">Reference proteome</keyword>
<dbReference type="Gene3D" id="3.90.550.10">
    <property type="entry name" value="Spore Coat Polysaccharide Biosynthesis Protein SpsA, Chain A"/>
    <property type="match status" value="1"/>
</dbReference>
<dbReference type="PANTHER" id="PTHR43685">
    <property type="entry name" value="GLYCOSYLTRANSFERASE"/>
    <property type="match status" value="1"/>
</dbReference>
<reference evidence="3" key="1">
    <citation type="journal article" date="2019" name="Int. J. Syst. Evol. Microbiol.">
        <title>The Global Catalogue of Microorganisms (GCM) 10K type strain sequencing project: providing services to taxonomists for standard genome sequencing and annotation.</title>
        <authorList>
            <consortium name="The Broad Institute Genomics Platform"/>
            <consortium name="The Broad Institute Genome Sequencing Center for Infectious Disease"/>
            <person name="Wu L."/>
            <person name="Ma J."/>
        </authorList>
    </citation>
    <scope>NUCLEOTIDE SEQUENCE [LARGE SCALE GENOMIC DNA]</scope>
    <source>
        <strain evidence="3">JCM 15577</strain>
    </source>
</reference>
<sequence length="305" mass="33253">MRYAPEPSVSVVIPTVGRAALAVAVESALAQSYPVAEVIVCVDSSAAVSQLLPDDSRIRTIRVGPGAGGNVARQAGIEAATSDLIALLDDDDMWSAEKISTQVGLAAERRVCGTEWLATSRLVARFRTAEEIWPRDLLKPGERIGEYVLRKHRPKGGQGFVQASTLLFPRELAIRIPFDPELRFHQDVDWLLSVDQQTPDLTVVQCEEALTTYNIGGASVSGGAGIDPAASVAWAVRRISEDKRSLGDFILTTSVIYAARRGSLTEVVETIARGVRYGRPGFSAFSYAGYRMLTTAMERTFRRRR</sequence>
<dbReference type="InterPro" id="IPR029044">
    <property type="entry name" value="Nucleotide-diphossugar_trans"/>
</dbReference>
<feature type="domain" description="Glycosyltransferase 2-like" evidence="1">
    <location>
        <begin position="10"/>
        <end position="114"/>
    </location>
</feature>
<dbReference type="CDD" id="cd00761">
    <property type="entry name" value="Glyco_tranf_GTA_type"/>
    <property type="match status" value="1"/>
</dbReference>
<comment type="caution">
    <text evidence="2">The sequence shown here is derived from an EMBL/GenBank/DDBJ whole genome shotgun (WGS) entry which is preliminary data.</text>
</comment>
<dbReference type="PANTHER" id="PTHR43685:SF2">
    <property type="entry name" value="GLYCOSYLTRANSFERASE 2-LIKE DOMAIN-CONTAINING PROTEIN"/>
    <property type="match status" value="1"/>
</dbReference>
<evidence type="ECO:0000313" key="2">
    <source>
        <dbReference type="EMBL" id="GAA1687201.1"/>
    </source>
</evidence>
<accession>A0ABP4TF87</accession>
<name>A0ABP4TF87_9MICO</name>